<proteinExistence type="predicted"/>
<keyword evidence="3" id="KW-1185">Reference proteome</keyword>
<dbReference type="AlphaFoldDB" id="A0AAN9ANJ2"/>
<feature type="compositionally biased region" description="Gly residues" evidence="1">
    <location>
        <begin position="319"/>
        <end position="331"/>
    </location>
</feature>
<feature type="region of interest" description="Disordered" evidence="1">
    <location>
        <begin position="416"/>
        <end position="468"/>
    </location>
</feature>
<dbReference type="SUPFAM" id="SSF56973">
    <property type="entry name" value="Aerolisin/ETX pore-forming domain"/>
    <property type="match status" value="1"/>
</dbReference>
<evidence type="ECO:0000313" key="3">
    <source>
        <dbReference type="Proteomes" id="UP001374579"/>
    </source>
</evidence>
<feature type="compositionally biased region" description="Basic and acidic residues" evidence="1">
    <location>
        <begin position="457"/>
        <end position="468"/>
    </location>
</feature>
<organism evidence="2 3">
    <name type="scientific">Littorina saxatilis</name>
    <dbReference type="NCBI Taxonomy" id="31220"/>
    <lineage>
        <taxon>Eukaryota</taxon>
        <taxon>Metazoa</taxon>
        <taxon>Spiralia</taxon>
        <taxon>Lophotrochozoa</taxon>
        <taxon>Mollusca</taxon>
        <taxon>Gastropoda</taxon>
        <taxon>Caenogastropoda</taxon>
        <taxon>Littorinimorpha</taxon>
        <taxon>Littorinoidea</taxon>
        <taxon>Littorinidae</taxon>
        <taxon>Littorina</taxon>
    </lineage>
</organism>
<feature type="region of interest" description="Disordered" evidence="1">
    <location>
        <begin position="75"/>
        <end position="95"/>
    </location>
</feature>
<comment type="caution">
    <text evidence="2">The sequence shown here is derived from an EMBL/GenBank/DDBJ whole genome shotgun (WGS) entry which is preliminary data.</text>
</comment>
<dbReference type="EMBL" id="JBAMIC010000024">
    <property type="protein sequence ID" value="KAK7090126.1"/>
    <property type="molecule type" value="Genomic_DNA"/>
</dbReference>
<gene>
    <name evidence="2" type="ORF">V1264_009967</name>
</gene>
<feature type="compositionally biased region" description="Polar residues" evidence="1">
    <location>
        <begin position="435"/>
        <end position="456"/>
    </location>
</feature>
<dbReference type="Gene3D" id="2.170.15.10">
    <property type="entry name" value="Proaerolysin, chain A, domain 3"/>
    <property type="match status" value="1"/>
</dbReference>
<evidence type="ECO:0000313" key="2">
    <source>
        <dbReference type="EMBL" id="KAK7090126.1"/>
    </source>
</evidence>
<accession>A0AAN9ANJ2</accession>
<dbReference type="PANTHER" id="PTHR39369:SF6">
    <property type="entry name" value="LIN-24 (TWENTY-FOUR) LIKE"/>
    <property type="match status" value="1"/>
</dbReference>
<dbReference type="Proteomes" id="UP001374579">
    <property type="component" value="Unassembled WGS sequence"/>
</dbReference>
<protein>
    <submittedName>
        <fullName evidence="2">Uncharacterized protein</fullName>
    </submittedName>
</protein>
<name>A0AAN9ANJ2_9CAEN</name>
<dbReference type="PANTHER" id="PTHR39369">
    <property type="entry name" value="LIN-24 (TWENTY-FOUR) LIKE"/>
    <property type="match status" value="1"/>
</dbReference>
<reference evidence="2 3" key="1">
    <citation type="submission" date="2024-02" db="EMBL/GenBank/DDBJ databases">
        <title>Chromosome-scale genome assembly of the rough periwinkle Littorina saxatilis.</title>
        <authorList>
            <person name="De Jode A."/>
            <person name="Faria R."/>
            <person name="Formenti G."/>
            <person name="Sims Y."/>
            <person name="Smith T.P."/>
            <person name="Tracey A."/>
            <person name="Wood J.M.D."/>
            <person name="Zagrodzka Z.B."/>
            <person name="Johannesson K."/>
            <person name="Butlin R.K."/>
            <person name="Leder E.H."/>
        </authorList>
    </citation>
    <scope>NUCLEOTIDE SEQUENCE [LARGE SCALE GENOMIC DNA]</scope>
    <source>
        <strain evidence="2">Snail1</strain>
        <tissue evidence="2">Muscle</tissue>
    </source>
</reference>
<sequence>MRFCVPTMACCLPSRDQSNRTDYILDVEEILKEFVWNTFKDTRPPWQQLCLRRRDFVVDVPMNYFHFDKLREEVRQRQKPDNPTVPQPHPSLASHMTHMPRDVMQNALTCNSNVMALSTDFTNCTDVAQTYKFRFEKTRKASLGVTFQRGFSIGGKVDFSLGLPKLTADGKVGGEVDMRLTVSKSTGEIIEETLTWEATSEINVAKTSNYTAKVLLSEAPVSYNFKMWTKMSMPTGAAPATIRRKNNDSFRYTHLIENLKEVFDKNKNSVDFVKEALGGNTVYAVVFKTTGIVDGVRLSDQKILLEGHDLSQRTPTSYGGSGGVGGGGSSGAGANFGHFRNTHGVGDVTGPQELMSSDVCQGDGYIASHPPSRGRMLGLGPSHPPPSPIPMIEEMPEEDGGVGECEREGVDYQAFPPPAPIRAGSVPIGGGLPRITTTPSSQASSPLSEAGSQDISECSKKSETVTTV</sequence>
<evidence type="ECO:0000256" key="1">
    <source>
        <dbReference type="SAM" id="MobiDB-lite"/>
    </source>
</evidence>
<dbReference type="CDD" id="cd20237">
    <property type="entry name" value="PFM_LIN24-like"/>
    <property type="match status" value="1"/>
</dbReference>
<feature type="region of interest" description="Disordered" evidence="1">
    <location>
        <begin position="311"/>
        <end position="335"/>
    </location>
</feature>